<dbReference type="FunFam" id="3.40.50.880:FF:000001">
    <property type="entry name" value="GMP synthase [glutamine-hydrolyzing]"/>
    <property type="match status" value="1"/>
</dbReference>
<keyword evidence="8 10" id="KW-0315">Glutamine amidotransferase</keyword>
<dbReference type="InterPro" id="IPR004739">
    <property type="entry name" value="GMP_synth_GATase"/>
</dbReference>
<dbReference type="PROSITE" id="PS51553">
    <property type="entry name" value="GMPS_ATP_PPASE"/>
    <property type="match status" value="1"/>
</dbReference>
<feature type="binding site" evidence="11">
    <location>
        <begin position="225"/>
        <end position="231"/>
    </location>
    <ligand>
        <name>ATP</name>
        <dbReference type="ChEBI" id="CHEBI:30616"/>
    </ligand>
</feature>
<organism evidence="13 14">
    <name type="scientific">Marine Group I thaumarchaeote</name>
    <dbReference type="NCBI Taxonomy" id="2511932"/>
    <lineage>
        <taxon>Archaea</taxon>
        <taxon>Nitrososphaerota</taxon>
        <taxon>Marine Group I</taxon>
    </lineage>
</organism>
<feature type="domain" description="GMPS ATP-PPase" evidence="12">
    <location>
        <begin position="198"/>
        <end position="386"/>
    </location>
</feature>
<dbReference type="FunFam" id="3.30.300.10:FF:000002">
    <property type="entry name" value="GMP synthase [glutamine-hydrolyzing]"/>
    <property type="match status" value="1"/>
</dbReference>
<comment type="caution">
    <text evidence="13">The sequence shown here is derived from an EMBL/GenBank/DDBJ whole genome shotgun (WGS) entry which is preliminary data.</text>
</comment>
<dbReference type="InterPro" id="IPR022955">
    <property type="entry name" value="GMP_synthase"/>
</dbReference>
<sequence length="508" mass="56875">MDFGSQYTHNPVAVIDFGAQYTQLIARRVREQNVYSEIFPPSITAKELENVQAIIFSGSRSGIYEKESPQVDPEILDLGIPVLGICYGMQLIVSNEGGRIIRGSGEYGIADIHVERDSLLLHDLEDSQVWMSHGDEIESLGDEFEILARSSNNVIAAIQHHNRPLYGIQFHPEVVHSLIGKEIFRNFLFKISKCKKNWITKDIISDSIKSIKEKVGDGEVITAISGGVDSAVVATLLHKAIGDRSKCVFIDNGLLRKDEANQIMELLGGLGLNIKKHNHAYKFWRVLRGVTEPEEKRKIVGKQFIESFTDVAREYNDVQFLAQGTIYPDVVESGNKMAATIKSHHNVGGLPDDMEFTLIEPVRDLFKDEVRMLGKELGLPDAILKRQPFPGPGLAVRILGEVTHDRLRMLKEADYIFLDTLGEQEGVWQAFAILIPVKTVGVMGDERTYDNLIALRVVSSEDGMTADWYNVPYETLKQCSTKIINNVVGVNRVVYEITSKPPGTIEWI</sequence>
<dbReference type="Pfam" id="PF00958">
    <property type="entry name" value="GMP_synt_C"/>
    <property type="match status" value="1"/>
</dbReference>
<dbReference type="Pfam" id="PF02540">
    <property type="entry name" value="NAD_synthase"/>
    <property type="match status" value="1"/>
</dbReference>
<dbReference type="SUPFAM" id="SSF52317">
    <property type="entry name" value="Class I glutamine amidotransferase-like"/>
    <property type="match status" value="1"/>
</dbReference>
<gene>
    <name evidence="10 13" type="primary">guaA</name>
    <name evidence="13" type="ORF">HX837_07010</name>
</gene>
<evidence type="ECO:0000256" key="9">
    <source>
        <dbReference type="ARBA" id="ARBA00049404"/>
    </source>
</evidence>
<dbReference type="EC" id="6.3.5.2" evidence="10"/>
<dbReference type="NCBIfam" id="TIGR00888">
    <property type="entry name" value="guaA_Nterm"/>
    <property type="match status" value="1"/>
</dbReference>
<evidence type="ECO:0000256" key="5">
    <source>
        <dbReference type="ARBA" id="ARBA00022749"/>
    </source>
</evidence>
<reference evidence="13 14" key="1">
    <citation type="journal article" date="2019" name="Environ. Microbiol.">
        <title>Genomics insights into ecotype formation of ammonia-oxidizing archaea in the deep ocean.</title>
        <authorList>
            <person name="Wang Y."/>
            <person name="Huang J.M."/>
            <person name="Cui G.J."/>
            <person name="Nunoura T."/>
            <person name="Takaki Y."/>
            <person name="Li W.L."/>
            <person name="Li J."/>
            <person name="Gao Z.M."/>
            <person name="Takai K."/>
            <person name="Zhang A.Q."/>
            <person name="Stepanauskas R."/>
        </authorList>
    </citation>
    <scope>NUCLEOTIDE SEQUENCE [LARGE SCALE GENOMIC DNA]</scope>
    <source>
        <strain evidence="13 14">L15b</strain>
    </source>
</reference>
<evidence type="ECO:0000259" key="12">
    <source>
        <dbReference type="PROSITE" id="PS51553"/>
    </source>
</evidence>
<keyword evidence="3 10" id="KW-0436">Ligase</keyword>
<evidence type="ECO:0000256" key="11">
    <source>
        <dbReference type="PROSITE-ProRule" id="PRU00886"/>
    </source>
</evidence>
<keyword evidence="4 10" id="KW-0547">Nucleotide-binding</keyword>
<dbReference type="Proteomes" id="UP000523105">
    <property type="component" value="Unassembled WGS sequence"/>
</dbReference>
<dbReference type="EMBL" id="JACASV010000074">
    <property type="protein sequence ID" value="NWJ43931.1"/>
    <property type="molecule type" value="Genomic_DNA"/>
</dbReference>
<dbReference type="SUPFAM" id="SSF52402">
    <property type="entry name" value="Adenine nucleotide alpha hydrolases-like"/>
    <property type="match status" value="1"/>
</dbReference>
<dbReference type="AlphaFoldDB" id="A0A7K4MQX1"/>
<dbReference type="NCBIfam" id="NF000848">
    <property type="entry name" value="PRK00074.1"/>
    <property type="match status" value="1"/>
</dbReference>
<name>A0A7K4MQX1_9ARCH</name>
<feature type="active site" evidence="10">
    <location>
        <position position="173"/>
    </location>
</feature>
<evidence type="ECO:0000256" key="4">
    <source>
        <dbReference type="ARBA" id="ARBA00022741"/>
    </source>
</evidence>
<evidence type="ECO:0000256" key="1">
    <source>
        <dbReference type="ARBA" id="ARBA00002332"/>
    </source>
</evidence>
<dbReference type="Gene3D" id="3.40.50.620">
    <property type="entry name" value="HUPs"/>
    <property type="match status" value="1"/>
</dbReference>
<protein>
    <recommendedName>
        <fullName evidence="10">GMP synthase [glutamine-hydrolyzing]</fullName>
        <ecNumber evidence="10">6.3.5.2</ecNumber>
    </recommendedName>
    <alternativeName>
        <fullName evidence="10">GMP synthetase</fullName>
    </alternativeName>
    <alternativeName>
        <fullName evidence="10">Glutamine amidotransferase</fullName>
    </alternativeName>
</protein>
<comment type="catalytic activity">
    <reaction evidence="9 10">
        <text>XMP + L-glutamine + ATP + H2O = GMP + L-glutamate + AMP + diphosphate + 2 H(+)</text>
        <dbReference type="Rhea" id="RHEA:11680"/>
        <dbReference type="ChEBI" id="CHEBI:15377"/>
        <dbReference type="ChEBI" id="CHEBI:15378"/>
        <dbReference type="ChEBI" id="CHEBI:29985"/>
        <dbReference type="ChEBI" id="CHEBI:30616"/>
        <dbReference type="ChEBI" id="CHEBI:33019"/>
        <dbReference type="ChEBI" id="CHEBI:57464"/>
        <dbReference type="ChEBI" id="CHEBI:58115"/>
        <dbReference type="ChEBI" id="CHEBI:58359"/>
        <dbReference type="ChEBI" id="CHEBI:456215"/>
        <dbReference type="EC" id="6.3.5.2"/>
    </reaction>
</comment>
<dbReference type="PROSITE" id="PS51273">
    <property type="entry name" value="GATASE_TYPE_1"/>
    <property type="match status" value="1"/>
</dbReference>
<evidence type="ECO:0000256" key="3">
    <source>
        <dbReference type="ARBA" id="ARBA00022598"/>
    </source>
</evidence>
<evidence type="ECO:0000256" key="2">
    <source>
        <dbReference type="ARBA" id="ARBA00005153"/>
    </source>
</evidence>
<comment type="pathway">
    <text evidence="2 10">Purine metabolism; GMP biosynthesis; GMP from XMP (L-Gln route): step 1/1.</text>
</comment>
<dbReference type="PANTHER" id="PTHR11922:SF2">
    <property type="entry name" value="GMP SYNTHASE [GLUTAMINE-HYDROLYZING]"/>
    <property type="match status" value="1"/>
</dbReference>
<dbReference type="Gene3D" id="3.40.50.880">
    <property type="match status" value="1"/>
</dbReference>
<dbReference type="InterPro" id="IPR029062">
    <property type="entry name" value="Class_I_gatase-like"/>
</dbReference>
<feature type="active site" description="Nucleophile" evidence="10">
    <location>
        <position position="86"/>
    </location>
</feature>
<dbReference type="PANTHER" id="PTHR11922">
    <property type="entry name" value="GMP SYNTHASE-RELATED"/>
    <property type="match status" value="1"/>
</dbReference>
<keyword evidence="6 10" id="KW-0658">Purine biosynthesis</keyword>
<accession>A0A7K4MQX1</accession>
<dbReference type="HAMAP" id="MF_00344">
    <property type="entry name" value="GMP_synthase"/>
    <property type="match status" value="1"/>
</dbReference>
<comment type="function">
    <text evidence="1 10">Catalyzes the synthesis of GMP from XMP.</text>
</comment>
<keyword evidence="5 10" id="KW-0332">GMP biosynthesis</keyword>
<dbReference type="CDD" id="cd01997">
    <property type="entry name" value="GMP_synthase_C"/>
    <property type="match status" value="1"/>
</dbReference>
<dbReference type="InterPro" id="IPR014729">
    <property type="entry name" value="Rossmann-like_a/b/a_fold"/>
</dbReference>
<evidence type="ECO:0000313" key="13">
    <source>
        <dbReference type="EMBL" id="NWJ43931.1"/>
    </source>
</evidence>
<evidence type="ECO:0000256" key="8">
    <source>
        <dbReference type="ARBA" id="ARBA00022962"/>
    </source>
</evidence>
<dbReference type="CDD" id="cd01742">
    <property type="entry name" value="GATase1_GMP_Synthase"/>
    <property type="match status" value="1"/>
</dbReference>
<proteinExistence type="inferred from homology"/>
<dbReference type="InterPro" id="IPR022310">
    <property type="entry name" value="NAD/GMP_synthase"/>
</dbReference>
<dbReference type="GO" id="GO:0005524">
    <property type="term" value="F:ATP binding"/>
    <property type="evidence" value="ECO:0007669"/>
    <property type="project" value="UniProtKB-UniRule"/>
</dbReference>
<dbReference type="InterPro" id="IPR001674">
    <property type="entry name" value="GMP_synth_C"/>
</dbReference>
<dbReference type="SUPFAM" id="SSF54810">
    <property type="entry name" value="GMP synthetase C-terminal dimerisation domain"/>
    <property type="match status" value="1"/>
</dbReference>
<evidence type="ECO:0000256" key="7">
    <source>
        <dbReference type="ARBA" id="ARBA00022840"/>
    </source>
</evidence>
<dbReference type="UniPathway" id="UPA00189">
    <property type="reaction ID" value="UER00296"/>
</dbReference>
<dbReference type="InterPro" id="IPR017926">
    <property type="entry name" value="GATASE"/>
</dbReference>
<dbReference type="GO" id="GO:0005829">
    <property type="term" value="C:cytosol"/>
    <property type="evidence" value="ECO:0007669"/>
    <property type="project" value="TreeGrafter"/>
</dbReference>
<feature type="active site" evidence="10">
    <location>
        <position position="171"/>
    </location>
</feature>
<keyword evidence="7 10" id="KW-0067">ATP-binding</keyword>
<evidence type="ECO:0000256" key="6">
    <source>
        <dbReference type="ARBA" id="ARBA00022755"/>
    </source>
</evidence>
<dbReference type="Gene3D" id="3.30.300.10">
    <property type="match status" value="1"/>
</dbReference>
<evidence type="ECO:0000313" key="14">
    <source>
        <dbReference type="Proteomes" id="UP000523105"/>
    </source>
</evidence>
<dbReference type="InterPro" id="IPR025777">
    <property type="entry name" value="GMPS_ATP_PPase_dom"/>
</dbReference>
<dbReference type="NCBIfam" id="TIGR00884">
    <property type="entry name" value="guaA_Cterm"/>
    <property type="match status" value="1"/>
</dbReference>
<evidence type="ECO:0000256" key="10">
    <source>
        <dbReference type="HAMAP-Rule" id="MF_00344"/>
    </source>
</evidence>
<dbReference type="GO" id="GO:0003921">
    <property type="term" value="F:GMP synthase activity"/>
    <property type="evidence" value="ECO:0007669"/>
    <property type="project" value="InterPro"/>
</dbReference>
<dbReference type="Pfam" id="PF00117">
    <property type="entry name" value="GATase"/>
    <property type="match status" value="1"/>
</dbReference>